<sequence length="564" mass="63634">MTSSPSEFLVDLSELPDSDDGILSQLNNSTSNHINTFPCVIDPPIPTSHNEPIQSDTNSIENSTIQNNDSVSDNSQVNITTDLVGLVVNTIPTTTEHFVTSSPDVTDNPGITDVVHTSNEHEQFQPSINPLLNCLNTISNSTNTLTDCLINPLDKTINTSHIKRKLTKTRRKDSKRLKSNPPSVVIRQIGHELFEDSFSPVKLPPTFILPNNSNLIQSKLSLSRTKKNIPIDIEISYLSDINSQDDTNIQCVDNLDDINTSNTLPSSSKEIPVSDSNIDIIPSSPLDLQFESDKDEDTVLPHAQQISRDDINQMTPLSNPKETGNDIPTDSTVTPQKVESKNTQEYLSNFAIALGENPDFFNQDKLKSNLISPRKKPKLHKKKCKVQIAYKQKLKHKPNRLKSRVRTKIRSRRVIGSVMVKAVLKDKVTLPSITGKRYVRHVTDIPFDTRGRSTSPENSDIDMNTRKQQTIAHVKKRYHNLYKTIYPQMRAEEITQPPIKGNTDYAKPQPGVQLSLKETLIYARQERRNFACHNCLLCFETPYQLLQHSMLSKCDEIPTYYPEY</sequence>
<evidence type="ECO:0000256" key="1">
    <source>
        <dbReference type="SAM" id="MobiDB-lite"/>
    </source>
</evidence>
<proteinExistence type="predicted"/>
<evidence type="ECO:0008006" key="4">
    <source>
        <dbReference type="Google" id="ProtNLM"/>
    </source>
</evidence>
<feature type="compositionally biased region" description="Polar residues" evidence="1">
    <location>
        <begin position="312"/>
        <end position="339"/>
    </location>
</feature>
<gene>
    <name evidence="2" type="ORF">LOD99_12618</name>
</gene>
<evidence type="ECO:0000313" key="3">
    <source>
        <dbReference type="Proteomes" id="UP001165289"/>
    </source>
</evidence>
<feature type="region of interest" description="Disordered" evidence="1">
    <location>
        <begin position="302"/>
        <end position="339"/>
    </location>
</feature>
<dbReference type="EMBL" id="JAKMXF010000354">
    <property type="protein sequence ID" value="KAI6646497.1"/>
    <property type="molecule type" value="Genomic_DNA"/>
</dbReference>
<dbReference type="AlphaFoldDB" id="A0AAV7JCK6"/>
<reference evidence="2 3" key="1">
    <citation type="journal article" date="2023" name="BMC Biol.">
        <title>The compact genome of the sponge Oopsacas minuta (Hexactinellida) is lacking key metazoan core genes.</title>
        <authorList>
            <person name="Santini S."/>
            <person name="Schenkelaars Q."/>
            <person name="Jourda C."/>
            <person name="Duchesne M."/>
            <person name="Belahbib H."/>
            <person name="Rocher C."/>
            <person name="Selva M."/>
            <person name="Riesgo A."/>
            <person name="Vervoort M."/>
            <person name="Leys S.P."/>
            <person name="Kodjabachian L."/>
            <person name="Le Bivic A."/>
            <person name="Borchiellini C."/>
            <person name="Claverie J.M."/>
            <person name="Renard E."/>
        </authorList>
    </citation>
    <scope>NUCLEOTIDE SEQUENCE [LARGE SCALE GENOMIC DNA]</scope>
    <source>
        <strain evidence="2">SPO-2</strain>
    </source>
</reference>
<dbReference type="Proteomes" id="UP001165289">
    <property type="component" value="Unassembled WGS sequence"/>
</dbReference>
<organism evidence="2 3">
    <name type="scientific">Oopsacas minuta</name>
    <dbReference type="NCBI Taxonomy" id="111878"/>
    <lineage>
        <taxon>Eukaryota</taxon>
        <taxon>Metazoa</taxon>
        <taxon>Porifera</taxon>
        <taxon>Hexactinellida</taxon>
        <taxon>Hexasterophora</taxon>
        <taxon>Lyssacinosida</taxon>
        <taxon>Leucopsacidae</taxon>
        <taxon>Oopsacas</taxon>
    </lineage>
</organism>
<name>A0AAV7JCK6_9METZ</name>
<keyword evidence="3" id="KW-1185">Reference proteome</keyword>
<protein>
    <recommendedName>
        <fullName evidence="4">C2H2-type domain-containing protein</fullName>
    </recommendedName>
</protein>
<accession>A0AAV7JCK6</accession>
<comment type="caution">
    <text evidence="2">The sequence shown here is derived from an EMBL/GenBank/DDBJ whole genome shotgun (WGS) entry which is preliminary data.</text>
</comment>
<evidence type="ECO:0000313" key="2">
    <source>
        <dbReference type="EMBL" id="KAI6646497.1"/>
    </source>
</evidence>